<dbReference type="GO" id="GO:0005634">
    <property type="term" value="C:nucleus"/>
    <property type="evidence" value="ECO:0007669"/>
    <property type="project" value="TreeGrafter"/>
</dbReference>
<accession>A0A1B6DTT5</accession>
<protein>
    <recommendedName>
        <fullName evidence="3">Telomere-associated protein Rif1 N-terminal domain-containing protein</fullName>
    </recommendedName>
</protein>
<evidence type="ECO:0008006" key="3">
    <source>
        <dbReference type="Google" id="ProtNLM"/>
    </source>
</evidence>
<organism evidence="2">
    <name type="scientific">Clastoptera arizonana</name>
    <name type="common">Arizona spittle bug</name>
    <dbReference type="NCBI Taxonomy" id="38151"/>
    <lineage>
        <taxon>Eukaryota</taxon>
        <taxon>Metazoa</taxon>
        <taxon>Ecdysozoa</taxon>
        <taxon>Arthropoda</taxon>
        <taxon>Hexapoda</taxon>
        <taxon>Insecta</taxon>
        <taxon>Pterygota</taxon>
        <taxon>Neoptera</taxon>
        <taxon>Paraneoptera</taxon>
        <taxon>Hemiptera</taxon>
        <taxon>Auchenorrhyncha</taxon>
        <taxon>Cercopoidea</taxon>
        <taxon>Clastopteridae</taxon>
        <taxon>Clastoptera</taxon>
    </lineage>
</organism>
<evidence type="ECO:0000313" key="2">
    <source>
        <dbReference type="EMBL" id="JAS29092.1"/>
    </source>
</evidence>
<reference evidence="2" key="1">
    <citation type="submission" date="2015-12" db="EMBL/GenBank/DDBJ databases">
        <title>De novo transcriptome assembly of four potential Pierce s Disease insect vectors from Arizona vineyards.</title>
        <authorList>
            <person name="Tassone E.E."/>
        </authorList>
    </citation>
    <scope>NUCLEOTIDE SEQUENCE</scope>
</reference>
<dbReference type="PANTHER" id="PTHR22928:SF3">
    <property type="entry name" value="TELOMERE-ASSOCIATED PROTEIN RIF1"/>
    <property type="match status" value="1"/>
</dbReference>
<name>A0A1B6DTT5_9HEMI</name>
<dbReference type="AlphaFoldDB" id="A0A1B6DTT5"/>
<dbReference type="GO" id="GO:0140445">
    <property type="term" value="C:chromosome, telomeric repeat region"/>
    <property type="evidence" value="ECO:0007669"/>
    <property type="project" value="TreeGrafter"/>
</dbReference>
<gene>
    <name evidence="2" type="ORF">g.4593</name>
</gene>
<dbReference type="EMBL" id="GEDC01008206">
    <property type="protein sequence ID" value="JAS29092.1"/>
    <property type="molecule type" value="Transcribed_RNA"/>
</dbReference>
<dbReference type="GO" id="GO:0000723">
    <property type="term" value="P:telomere maintenance"/>
    <property type="evidence" value="ECO:0007669"/>
    <property type="project" value="TreeGrafter"/>
</dbReference>
<feature type="non-terminal residue" evidence="2">
    <location>
        <position position="827"/>
    </location>
</feature>
<evidence type="ECO:0000256" key="1">
    <source>
        <dbReference type="SAM" id="MobiDB-lite"/>
    </source>
</evidence>
<feature type="region of interest" description="Disordered" evidence="1">
    <location>
        <begin position="778"/>
        <end position="827"/>
    </location>
</feature>
<dbReference type="PANTHER" id="PTHR22928">
    <property type="entry name" value="TELOMERE-ASSOCIATED PROTEIN RIF1"/>
    <property type="match status" value="1"/>
</dbReference>
<sequence>MPDIITYEKVKEVVLQNRSITAEDLNKLSAVIPLVNTASNDIPHLLPIVYKSALFENVFISKSAVPVLQKLVNLMEAINLKRGEWWTEMKRTIFESIPRIEEMVAEGHNEWCPIWCSVVAMFGNEFCTSIDFVNALLKVVEKAFKSPSQREKGFECWHKLIDNFVINQNGLNSKRRIKLLLIPLQAANHTNKESCLSKLNIWKHLISKIDSNNKMVTSIVVPAFLQFVFDGIGSLQPLFAVLPEECILIIKELMSNQSIFETYSQLLIHKCISCILSQHDSNIILLLWTSMLSTVKQMSWPEDTVADIMGQLNVLFQKIGKSSVFIEILWATYDNTIPTCLLYKHFESLVQIIISPYILCNIKKNMLKTFLHLKDKINTFIFSDNTFNFIMERLDNLFVGQENERNDIFNVLEMKNDFENNLKVVWLCLTDAISKWFATGGNLNEDKSKLNMTLVHTVLIFALTRLDSKWNKSILRSWKHLFSESLKYFLLSVDAGNFVDKLIVKILKEVKDQQANLSVAVDVSNILLEYNNANESKNMHKLLIEIGEKIMNLISSDISTGNSLLRQFLQCLLINARSRPSLVETITSVTEHLSHIKTCSLGNEGQKVKTQIMKTHLQLIPLKSVKLQEKPDNPVSTPNVSSFLHRLAKAEENKIKFKVSSSPLSDDKASKIVPKSTIKKIFMDSNSQDDYVFVQPKKTVITLTEHQKERLSARRSDIPALYQDLSQDSQSVNLESINLSEKSESSKINKFTHLQENSVIKFSELDFKDTNFTVDVEPNPTKINGKLTSIPPQKANNNEKLTSSPHQKANNNEKLTSSPHQKANNNE</sequence>
<feature type="compositionally biased region" description="Polar residues" evidence="1">
    <location>
        <begin position="786"/>
        <end position="827"/>
    </location>
</feature>
<proteinExistence type="predicted"/>